<dbReference type="InterPro" id="IPR011989">
    <property type="entry name" value="ARM-like"/>
</dbReference>
<keyword evidence="2" id="KW-1185">Reference proteome</keyword>
<dbReference type="Proteomes" id="UP001499987">
    <property type="component" value="Unassembled WGS sequence"/>
</dbReference>
<sequence length="378" mass="41156">MDTVPRVTVSWDDDPGPAASRLDTLLRTATPVELMRIEADYRRRRGTLSSTGILMGSEVPGGGQTDPHALAVAALMSFDRSGYLRQTGVELLGASADLFALPFLLLRLNDPVEPVRDLAQRAVTARLTGAEHVGILVRLLPLLDGIRRRSRARPMLAGVEDLLRRSGAEELRQGARSGDPVARACCLRWLARIDPTGAVEVAFATKDPGLWQWAARLVTSSKLAPAEQDAVLPLLDSCASPRIRLRALRVRARRPYGEGRLREAMLDPDARVRYHARAILYARGYTDLAPQVYRDALAPGDVPDATAVGALGGLADLGGTHDVPRVLDFTTHPRTRVRAEAWRTLSILAPREVERRAAQLAGDPSARVRRYLPGPPAA</sequence>
<reference evidence="2" key="1">
    <citation type="journal article" date="2019" name="Int. J. Syst. Evol. Microbiol.">
        <title>The Global Catalogue of Microorganisms (GCM) 10K type strain sequencing project: providing services to taxonomists for standard genome sequencing and annotation.</title>
        <authorList>
            <consortium name="The Broad Institute Genomics Platform"/>
            <consortium name="The Broad Institute Genome Sequencing Center for Infectious Disease"/>
            <person name="Wu L."/>
            <person name="Ma J."/>
        </authorList>
    </citation>
    <scope>NUCLEOTIDE SEQUENCE [LARGE SCALE GENOMIC DNA]</scope>
    <source>
        <strain evidence="2">JCM 13002</strain>
    </source>
</reference>
<evidence type="ECO:0000313" key="1">
    <source>
        <dbReference type="EMBL" id="GAA1098497.1"/>
    </source>
</evidence>
<accession>A0ABP4EC70</accession>
<evidence type="ECO:0000313" key="2">
    <source>
        <dbReference type="Proteomes" id="UP001499987"/>
    </source>
</evidence>
<dbReference type="SUPFAM" id="SSF48371">
    <property type="entry name" value="ARM repeat"/>
    <property type="match status" value="1"/>
</dbReference>
<dbReference type="InterPro" id="IPR016024">
    <property type="entry name" value="ARM-type_fold"/>
</dbReference>
<gene>
    <name evidence="1" type="ORF">GCM10009663_46640</name>
</gene>
<proteinExistence type="predicted"/>
<protein>
    <recommendedName>
        <fullName evidence="3">HEAT repeat domain-containing protein</fullName>
    </recommendedName>
</protein>
<name>A0ABP4EC70_9ACTN</name>
<organism evidence="1 2">
    <name type="scientific">Kitasatospora arboriphila</name>
    <dbReference type="NCBI Taxonomy" id="258052"/>
    <lineage>
        <taxon>Bacteria</taxon>
        <taxon>Bacillati</taxon>
        <taxon>Actinomycetota</taxon>
        <taxon>Actinomycetes</taxon>
        <taxon>Kitasatosporales</taxon>
        <taxon>Streptomycetaceae</taxon>
        <taxon>Kitasatospora</taxon>
    </lineage>
</organism>
<evidence type="ECO:0008006" key="3">
    <source>
        <dbReference type="Google" id="ProtNLM"/>
    </source>
</evidence>
<dbReference type="Gene3D" id="1.25.10.10">
    <property type="entry name" value="Leucine-rich Repeat Variant"/>
    <property type="match status" value="1"/>
</dbReference>
<comment type="caution">
    <text evidence="1">The sequence shown here is derived from an EMBL/GenBank/DDBJ whole genome shotgun (WGS) entry which is preliminary data.</text>
</comment>
<dbReference type="EMBL" id="BAAALD010000048">
    <property type="protein sequence ID" value="GAA1098497.1"/>
    <property type="molecule type" value="Genomic_DNA"/>
</dbReference>